<dbReference type="Proteomes" id="UP000291236">
    <property type="component" value="Chromosome"/>
</dbReference>
<dbReference type="KEGG" id="sbf:JCM31447_11320"/>
<evidence type="ECO:0000313" key="2">
    <source>
        <dbReference type="Proteomes" id="UP000291236"/>
    </source>
</evidence>
<name>A0A4P2VJ24_FLUSA</name>
<dbReference type="Pfam" id="PF10977">
    <property type="entry name" value="DUF2797"/>
    <property type="match status" value="1"/>
</dbReference>
<dbReference type="OrthoDB" id="9775734at2"/>
<keyword evidence="2" id="KW-1185">Reference proteome</keyword>
<dbReference type="RefSeq" id="WP_130607388.1">
    <property type="nucleotide sequence ID" value="NZ_AP019368.1"/>
</dbReference>
<dbReference type="EMBL" id="AP019368">
    <property type="protein sequence ID" value="BBH52691.1"/>
    <property type="molecule type" value="Genomic_DNA"/>
</dbReference>
<reference evidence="1 2" key="1">
    <citation type="submission" date="2018-12" db="EMBL/GenBank/DDBJ databases">
        <title>Rubrispira sanarue gen. nov., sp., nov., a member of the order Silvanigrellales, isolated from a brackish lake in Hamamatsu Japan.</title>
        <authorList>
            <person name="Maejima Y."/>
            <person name="Iino T."/>
            <person name="Muraguchi Y."/>
            <person name="Fukuda K."/>
            <person name="Nojiri H."/>
            <person name="Ohkuma M."/>
            <person name="Moriuchi R."/>
            <person name="Dohra H."/>
            <person name="Kimbara K."/>
            <person name="Shintani M."/>
        </authorList>
    </citation>
    <scope>NUCLEOTIDE SEQUENCE [LARGE SCALE GENOMIC DNA]</scope>
    <source>
        <strain evidence="1 2">RF1110005</strain>
    </source>
</reference>
<dbReference type="InterPro" id="IPR021246">
    <property type="entry name" value="DUF2797"/>
</dbReference>
<evidence type="ECO:0000313" key="1">
    <source>
        <dbReference type="EMBL" id="BBH52691.1"/>
    </source>
</evidence>
<sequence>MNILYKSPQHRIIKMQNSYELQNEATNLTFFENKVTQQKNKIVLDFNYMLKANLPINKGMTIKIKHNGVFQCVACQKTVKKLFSGFCFPCLKKKASADNCIMSPHLCHYMNGTCREPEWGENYCYKPHYVYLSYTDKFKIGITRESQIPTRWIDQGATSAKILAKVTSRHQAGVVENTMKEILADKSHWMKMLKSANTRPSNEEFNFMFDKAKNWLINLAEFKNGSLIVSTPEHIVLAKEIEFFPDSPIVEINYDSPTDIASIKSLSLDKTPEIEGKITGIKGQYLFFSNHVFNMRKHEGYITEVEVLNN</sequence>
<organism evidence="1 2">
    <name type="scientific">Fluviispira sanaruensis</name>
    <dbReference type="NCBI Taxonomy" id="2493639"/>
    <lineage>
        <taxon>Bacteria</taxon>
        <taxon>Pseudomonadati</taxon>
        <taxon>Bdellovibrionota</taxon>
        <taxon>Oligoflexia</taxon>
        <taxon>Silvanigrellales</taxon>
        <taxon>Silvanigrellaceae</taxon>
        <taxon>Fluviispira</taxon>
    </lineage>
</organism>
<protein>
    <submittedName>
        <fullName evidence="1">DUF2797 domain-containing protein</fullName>
    </submittedName>
</protein>
<proteinExistence type="predicted"/>
<accession>A0A4P2VJ24</accession>
<dbReference type="AlphaFoldDB" id="A0A4P2VJ24"/>
<gene>
    <name evidence="1" type="ORF">JCM31447_11320</name>
</gene>